<keyword evidence="2" id="KW-1185">Reference proteome</keyword>
<evidence type="ECO:0000313" key="1">
    <source>
        <dbReference type="EMBL" id="WVZ72038.1"/>
    </source>
</evidence>
<dbReference type="AlphaFoldDB" id="A0AAQ3TEI5"/>
<reference evidence="1 2" key="1">
    <citation type="submission" date="2024-02" db="EMBL/GenBank/DDBJ databases">
        <title>High-quality chromosome-scale genome assembly of Pensacola bahiagrass (Paspalum notatum Flugge var. saurae).</title>
        <authorList>
            <person name="Vega J.M."/>
            <person name="Podio M."/>
            <person name="Orjuela J."/>
            <person name="Siena L.A."/>
            <person name="Pessino S.C."/>
            <person name="Combes M.C."/>
            <person name="Mariac C."/>
            <person name="Albertini E."/>
            <person name="Pupilli F."/>
            <person name="Ortiz J.P.A."/>
            <person name="Leblanc O."/>
        </authorList>
    </citation>
    <scope>NUCLEOTIDE SEQUENCE [LARGE SCALE GENOMIC DNA]</scope>
    <source>
        <strain evidence="1">R1</strain>
        <tissue evidence="1">Leaf</tissue>
    </source>
</reference>
<dbReference type="Proteomes" id="UP001341281">
    <property type="component" value="Chromosome 04"/>
</dbReference>
<sequence length="100" mass="11311">MVRFQGRCYPECFPPRQPALSFLFGEFQKRTVFAKPNKEEESVQELKIIGDPIIEDLKSLEASTARRLMGVTSMKLMKTSSIRHRAINGNGLASLITYCS</sequence>
<proteinExistence type="predicted"/>
<evidence type="ECO:0000313" key="2">
    <source>
        <dbReference type="Proteomes" id="UP001341281"/>
    </source>
</evidence>
<organism evidence="1 2">
    <name type="scientific">Paspalum notatum var. saurae</name>
    <dbReference type="NCBI Taxonomy" id="547442"/>
    <lineage>
        <taxon>Eukaryota</taxon>
        <taxon>Viridiplantae</taxon>
        <taxon>Streptophyta</taxon>
        <taxon>Embryophyta</taxon>
        <taxon>Tracheophyta</taxon>
        <taxon>Spermatophyta</taxon>
        <taxon>Magnoliopsida</taxon>
        <taxon>Liliopsida</taxon>
        <taxon>Poales</taxon>
        <taxon>Poaceae</taxon>
        <taxon>PACMAD clade</taxon>
        <taxon>Panicoideae</taxon>
        <taxon>Andropogonodae</taxon>
        <taxon>Paspaleae</taxon>
        <taxon>Paspalinae</taxon>
        <taxon>Paspalum</taxon>
    </lineage>
</organism>
<gene>
    <name evidence="1" type="ORF">U9M48_020557</name>
</gene>
<protein>
    <submittedName>
        <fullName evidence="1">Uncharacterized protein</fullName>
    </submittedName>
</protein>
<dbReference type="EMBL" id="CP144748">
    <property type="protein sequence ID" value="WVZ72038.1"/>
    <property type="molecule type" value="Genomic_DNA"/>
</dbReference>
<name>A0AAQ3TEI5_PASNO</name>
<accession>A0AAQ3TEI5</accession>